<keyword evidence="2" id="KW-1185">Reference proteome</keyword>
<gene>
    <name evidence="1" type="ORF">FPCIR_5068</name>
</gene>
<sequence length="430" mass="48442">MTEASLTRLNNVASHKLIGAGVRNVNVSLQYYDRQLAASLPNFAYFHIYGLQRHLGDLKAGMSSEDSPLKPSYQVPEWITADLLDVGEDMISAWENVYCEDPDKPDRDPPGYIGYRNVLRDAHREYQALCEAQEEMRSSGRFLSSIASAMPKMPFATGLRISDRPNRIQEKDAYFLDRDYYVSMRALMLAPHTWSDAAVLYTRPDFEPPCEFLYKIPVAVHEAGTVLRQITIQCSTPWSYETLRMSPSERSSLVASVQNLDAFSLLVDGINGRNGWILPINDGAPGIVFDLLSSFISTSSLSKLTIAFPEFGLRPSSLIEVLNGTPHARPRTVRLKGAAFHLGELQEYLDHIDLPCELILEIPDLIEGSWADLAECLRSHPMVSTAILSSWGGDFKNPEKRTQWISDEEKRLNDYLQKKTHVNPFIDNDP</sequence>
<reference evidence="1 2" key="1">
    <citation type="submission" date="2020-05" db="EMBL/GenBank/DDBJ databases">
        <title>Identification and distribution of gene clusters putatively required for synthesis of sphingolipid metabolism inhibitors in phylogenetically diverse species of the filamentous fungus Fusarium.</title>
        <authorList>
            <person name="Kim H.-S."/>
            <person name="Busman M."/>
            <person name="Brown D.W."/>
            <person name="Divon H."/>
            <person name="Uhlig S."/>
            <person name="Proctor R.H."/>
        </authorList>
    </citation>
    <scope>NUCLEOTIDE SEQUENCE [LARGE SCALE GENOMIC DNA]</scope>
    <source>
        <strain evidence="1 2">NRRL 36939</strain>
    </source>
</reference>
<evidence type="ECO:0000313" key="2">
    <source>
        <dbReference type="Proteomes" id="UP000546213"/>
    </source>
</evidence>
<dbReference type="OrthoDB" id="3759773at2759"/>
<proteinExistence type="predicted"/>
<organism evidence="1 2">
    <name type="scientific">Fusarium pseudocircinatum</name>
    <dbReference type="NCBI Taxonomy" id="56676"/>
    <lineage>
        <taxon>Eukaryota</taxon>
        <taxon>Fungi</taxon>
        <taxon>Dikarya</taxon>
        <taxon>Ascomycota</taxon>
        <taxon>Pezizomycotina</taxon>
        <taxon>Sordariomycetes</taxon>
        <taxon>Hypocreomycetidae</taxon>
        <taxon>Hypocreales</taxon>
        <taxon>Nectriaceae</taxon>
        <taxon>Fusarium</taxon>
        <taxon>Fusarium fujikuroi species complex</taxon>
    </lineage>
</organism>
<dbReference type="AlphaFoldDB" id="A0A8H5PCN6"/>
<accession>A0A8H5PCN6</accession>
<dbReference type="EMBL" id="JAAOAS010000102">
    <property type="protein sequence ID" value="KAF5594008.1"/>
    <property type="molecule type" value="Genomic_DNA"/>
</dbReference>
<comment type="caution">
    <text evidence="1">The sequence shown here is derived from an EMBL/GenBank/DDBJ whole genome shotgun (WGS) entry which is preliminary data.</text>
</comment>
<protein>
    <submittedName>
        <fullName evidence="1">Uncharacterized protein</fullName>
    </submittedName>
</protein>
<evidence type="ECO:0000313" key="1">
    <source>
        <dbReference type="EMBL" id="KAF5594008.1"/>
    </source>
</evidence>
<name>A0A8H5PCN6_9HYPO</name>
<dbReference type="Proteomes" id="UP000546213">
    <property type="component" value="Unassembled WGS sequence"/>
</dbReference>